<dbReference type="Proteomes" id="UP001390339">
    <property type="component" value="Unassembled WGS sequence"/>
</dbReference>
<evidence type="ECO:0000256" key="3">
    <source>
        <dbReference type="ARBA" id="ARBA00023026"/>
    </source>
</evidence>
<feature type="signal peptide" evidence="6">
    <location>
        <begin position="1"/>
        <end position="19"/>
    </location>
</feature>
<feature type="domain" description="LysM" evidence="7">
    <location>
        <begin position="143"/>
        <end position="190"/>
    </location>
</feature>
<dbReference type="InterPro" id="IPR018392">
    <property type="entry name" value="LysM"/>
</dbReference>
<keyword evidence="2 6" id="KW-0732">Signal</keyword>
<gene>
    <name evidence="8" type="ORF">PGQ11_015647</name>
</gene>
<dbReference type="SUPFAM" id="SSF54106">
    <property type="entry name" value="LysM domain"/>
    <property type="match status" value="3"/>
</dbReference>
<dbReference type="PANTHER" id="PTHR34997:SF2">
    <property type="entry name" value="LYSM DOMAIN-CONTAINING PROTEIN-RELATED"/>
    <property type="match status" value="1"/>
</dbReference>
<organism evidence="8 9">
    <name type="scientific">Apiospora arundinis</name>
    <dbReference type="NCBI Taxonomy" id="335852"/>
    <lineage>
        <taxon>Eukaryota</taxon>
        <taxon>Fungi</taxon>
        <taxon>Dikarya</taxon>
        <taxon>Ascomycota</taxon>
        <taxon>Pezizomycotina</taxon>
        <taxon>Sordariomycetes</taxon>
        <taxon>Xylariomycetidae</taxon>
        <taxon>Amphisphaeriales</taxon>
        <taxon>Apiosporaceae</taxon>
        <taxon>Apiospora</taxon>
    </lineage>
</organism>
<dbReference type="Gene3D" id="3.10.350.10">
    <property type="entry name" value="LysM domain"/>
    <property type="match status" value="3"/>
</dbReference>
<proteinExistence type="inferred from homology"/>
<comment type="similarity">
    <text evidence="4">Belongs to the secreted LysM effector family.</text>
</comment>
<dbReference type="PANTHER" id="PTHR34997">
    <property type="entry name" value="AM15"/>
    <property type="match status" value="1"/>
</dbReference>
<name>A0ABR2HNM1_9PEZI</name>
<evidence type="ECO:0000256" key="6">
    <source>
        <dbReference type="SAM" id="SignalP"/>
    </source>
</evidence>
<evidence type="ECO:0000256" key="2">
    <source>
        <dbReference type="ARBA" id="ARBA00022729"/>
    </source>
</evidence>
<evidence type="ECO:0000256" key="1">
    <source>
        <dbReference type="ARBA" id="ARBA00022669"/>
    </source>
</evidence>
<dbReference type="InterPro" id="IPR036779">
    <property type="entry name" value="LysM_dom_sf"/>
</dbReference>
<feature type="compositionally biased region" description="Low complexity" evidence="5">
    <location>
        <begin position="96"/>
        <end position="119"/>
    </location>
</feature>
<dbReference type="SMART" id="SM00257">
    <property type="entry name" value="LysM"/>
    <property type="match status" value="3"/>
</dbReference>
<evidence type="ECO:0000313" key="8">
    <source>
        <dbReference type="EMBL" id="KAK8849167.1"/>
    </source>
</evidence>
<reference evidence="8 9" key="1">
    <citation type="journal article" date="2024" name="IMA Fungus">
        <title>Apiospora arundinis, a panoply of carbohydrate-active enzymes and secondary metabolites.</title>
        <authorList>
            <person name="Sorensen T."/>
            <person name="Petersen C."/>
            <person name="Muurmann A.T."/>
            <person name="Christiansen J.V."/>
            <person name="Brundto M.L."/>
            <person name="Overgaard C.K."/>
            <person name="Boysen A.T."/>
            <person name="Wollenberg R.D."/>
            <person name="Larsen T.O."/>
            <person name="Sorensen J.L."/>
            <person name="Nielsen K.L."/>
            <person name="Sondergaard T.E."/>
        </authorList>
    </citation>
    <scope>NUCLEOTIDE SEQUENCE [LARGE SCALE GENOMIC DNA]</scope>
    <source>
        <strain evidence="8 9">AAU 773</strain>
    </source>
</reference>
<dbReference type="CDD" id="cd00118">
    <property type="entry name" value="LysM"/>
    <property type="match status" value="3"/>
</dbReference>
<dbReference type="InterPro" id="IPR052210">
    <property type="entry name" value="LysM1-like"/>
</dbReference>
<evidence type="ECO:0000256" key="5">
    <source>
        <dbReference type="SAM" id="MobiDB-lite"/>
    </source>
</evidence>
<keyword evidence="3" id="KW-0843">Virulence</keyword>
<dbReference type="Pfam" id="PF01476">
    <property type="entry name" value="LysM"/>
    <property type="match status" value="3"/>
</dbReference>
<accession>A0ABR2HNM1</accession>
<feature type="domain" description="LysM" evidence="7">
    <location>
        <begin position="224"/>
        <end position="271"/>
    </location>
</feature>
<keyword evidence="9" id="KW-1185">Reference proteome</keyword>
<feature type="region of interest" description="Disordered" evidence="5">
    <location>
        <begin position="91"/>
        <end position="135"/>
    </location>
</feature>
<protein>
    <submittedName>
        <fullName evidence="8">LysM domain-containing protein-like protein 5</fullName>
    </submittedName>
</protein>
<comment type="caution">
    <text evidence="8">The sequence shown here is derived from an EMBL/GenBank/DDBJ whole genome shotgun (WGS) entry which is preliminary data.</text>
</comment>
<feature type="chain" id="PRO_5047364196" evidence="6">
    <location>
        <begin position="20"/>
        <end position="349"/>
    </location>
</feature>
<dbReference type="PROSITE" id="PS51782">
    <property type="entry name" value="LYSM"/>
    <property type="match status" value="3"/>
</dbReference>
<dbReference type="EMBL" id="JAPCWZ010000010">
    <property type="protein sequence ID" value="KAK8849167.1"/>
    <property type="molecule type" value="Genomic_DNA"/>
</dbReference>
<evidence type="ECO:0000259" key="7">
    <source>
        <dbReference type="PROSITE" id="PS51782"/>
    </source>
</evidence>
<keyword evidence="1" id="KW-0147">Chitin-binding</keyword>
<evidence type="ECO:0000256" key="4">
    <source>
        <dbReference type="ARBA" id="ARBA00044955"/>
    </source>
</evidence>
<sequence length="349" mass="36351">MARLSIITAVGVLAAQAVGASIRRSDSLEPFYEHDAGVPADCNLWWNSDDGFTCETALLLAGVSVDELTRLNPSIKSCSDWVSDRSYCIQSPSAPPAEETSPVPVPPTSTSTAPNVTPTPTQPPNGVETPSPAQPGMVNGCNRFHLVKKGDTCGAIASKAGVTVAQLAQWNKEIGGTACTGIWVDYYVCTGVLGGGGGSPTEPAPPANPTPQPIQDGMVDNCNRFHKVESGDTCGAIASKSGVTVAQLAQWNTGIGGTACTGMWLGYYLCTGVEGGSPTQPPPANPTPQPIQDGMVDNCKKFHFVQSGQNCDGISRQYGVSLADFVRWNPAAGSDCRGLWANTYVCVGL</sequence>
<evidence type="ECO:0000313" key="9">
    <source>
        <dbReference type="Proteomes" id="UP001390339"/>
    </source>
</evidence>
<feature type="domain" description="LysM" evidence="7">
    <location>
        <begin position="301"/>
        <end position="347"/>
    </location>
</feature>